<feature type="compositionally biased region" description="Low complexity" evidence="5">
    <location>
        <begin position="505"/>
        <end position="516"/>
    </location>
</feature>
<feature type="domain" description="HMG box" evidence="6">
    <location>
        <begin position="245"/>
        <end position="313"/>
    </location>
</feature>
<evidence type="ECO:0000313" key="8">
    <source>
        <dbReference type="WBParaSite" id="L893_g4726.t2"/>
    </source>
</evidence>
<feature type="region of interest" description="Disordered" evidence="5">
    <location>
        <begin position="316"/>
        <end position="339"/>
    </location>
</feature>
<feature type="region of interest" description="Disordered" evidence="5">
    <location>
        <begin position="540"/>
        <end position="568"/>
    </location>
</feature>
<keyword evidence="3 4" id="KW-0539">Nucleus</keyword>
<dbReference type="CDD" id="cd22029">
    <property type="entry name" value="HMG-box_SoxC"/>
    <property type="match status" value="1"/>
</dbReference>
<dbReference type="AlphaFoldDB" id="A0A1I8AD75"/>
<evidence type="ECO:0000256" key="2">
    <source>
        <dbReference type="ARBA" id="ARBA00023125"/>
    </source>
</evidence>
<protein>
    <submittedName>
        <fullName evidence="8">HMG box domain-containing protein</fullName>
    </submittedName>
</protein>
<sequence length="616" mass="67066">MPLEVVVEVVRFTISEEATSALLPGTGRAGKAAAGELITRRRQMQPVYIPKNTFLSSGLVLKRPVRRDAPLGTVPSDSSTFCGCSSALGDGRVTLDATGSVDQMKHRWSPSSSSSCEDGVTQIGATDRWIPLASLLPTTDHRRGILEHRLPWQEMSTCLEQNVVASGPPQPSQQQQQQQQSLQYSSAAAEQQAMAPPMMGLFSAAAMGPGWDPKDHFGSLKFQVSETSSTPYTDATNCKKSSNHIKRPMNAFMVWSQMERRKICEHQPDMHNAEISKQLGHRWRQLSEEEKSPFVAEAERLRQMHMREYPDYKYKPRKKAKRNAANAANPSANPADPKLKVRKTTGSIGLAIGGGLVQNENLQHYPVGKAMKIDNDGVSISSMGGMMVPYTSLDEVKIKQEPRSHYAHQSYPSPPNEYGAQQPSTPESGFYEENGYYGGGYGAATPAAMNTSPHQQQLLVPVSLNSIPLVYPGEVSQSLYNYPQASGTPGPSGTNLSEQQEDIRSLSNGSSSYGSSSETTLLVDSSACSSAAYFQQMRSASSSSSNTSPSTTHTSTSPGGHPNDLTDVLPSIHDFSFSHAINSHREWDSWTNQASQIISQNWPSQNAAEFSAFPSV</sequence>
<feature type="region of interest" description="Disordered" evidence="5">
    <location>
        <begin position="163"/>
        <end position="190"/>
    </location>
</feature>
<dbReference type="Proteomes" id="UP000095287">
    <property type="component" value="Unplaced"/>
</dbReference>
<comment type="subcellular location">
    <subcellularLocation>
        <location evidence="1">Nucleus</location>
    </subcellularLocation>
</comment>
<dbReference type="GO" id="GO:0005634">
    <property type="term" value="C:nucleus"/>
    <property type="evidence" value="ECO:0007669"/>
    <property type="project" value="UniProtKB-SubCell"/>
</dbReference>
<accession>A0A1I8AD75</accession>
<dbReference type="Gene3D" id="1.10.30.10">
    <property type="entry name" value="High mobility group box domain"/>
    <property type="match status" value="1"/>
</dbReference>
<keyword evidence="7" id="KW-1185">Reference proteome</keyword>
<dbReference type="PANTHER" id="PTHR10270">
    <property type="entry name" value="SOX TRANSCRIPTION FACTOR"/>
    <property type="match status" value="1"/>
</dbReference>
<dbReference type="GO" id="GO:0000978">
    <property type="term" value="F:RNA polymerase II cis-regulatory region sequence-specific DNA binding"/>
    <property type="evidence" value="ECO:0007669"/>
    <property type="project" value="TreeGrafter"/>
</dbReference>
<evidence type="ECO:0000256" key="1">
    <source>
        <dbReference type="ARBA" id="ARBA00004123"/>
    </source>
</evidence>
<dbReference type="GO" id="GO:0001228">
    <property type="term" value="F:DNA-binding transcription activator activity, RNA polymerase II-specific"/>
    <property type="evidence" value="ECO:0007669"/>
    <property type="project" value="TreeGrafter"/>
</dbReference>
<name>A0A1I8AD75_9BILA</name>
<dbReference type="FunFam" id="1.10.30.10:FF:000007">
    <property type="entry name" value="Transcription factor SOX"/>
    <property type="match status" value="1"/>
</dbReference>
<organism evidence="7 8">
    <name type="scientific">Steinernema glaseri</name>
    <dbReference type="NCBI Taxonomy" id="37863"/>
    <lineage>
        <taxon>Eukaryota</taxon>
        <taxon>Metazoa</taxon>
        <taxon>Ecdysozoa</taxon>
        <taxon>Nematoda</taxon>
        <taxon>Chromadorea</taxon>
        <taxon>Rhabditida</taxon>
        <taxon>Tylenchina</taxon>
        <taxon>Panagrolaimomorpha</taxon>
        <taxon>Strongyloidoidea</taxon>
        <taxon>Steinernematidae</taxon>
        <taxon>Steinernema</taxon>
    </lineage>
</organism>
<dbReference type="SMART" id="SM00398">
    <property type="entry name" value="HMG"/>
    <property type="match status" value="1"/>
</dbReference>
<evidence type="ECO:0000313" key="7">
    <source>
        <dbReference type="Proteomes" id="UP000095287"/>
    </source>
</evidence>
<feature type="compositionally biased region" description="Low complexity" evidence="5">
    <location>
        <begin position="540"/>
        <end position="557"/>
    </location>
</feature>
<feature type="DNA-binding region" description="HMG box" evidence="4">
    <location>
        <begin position="245"/>
        <end position="313"/>
    </location>
</feature>
<dbReference type="PROSITE" id="PS50118">
    <property type="entry name" value="HMG_BOX_2"/>
    <property type="match status" value="1"/>
</dbReference>
<dbReference type="Pfam" id="PF00505">
    <property type="entry name" value="HMG_box"/>
    <property type="match status" value="1"/>
</dbReference>
<reference evidence="8" key="1">
    <citation type="submission" date="2016-11" db="UniProtKB">
        <authorList>
            <consortium name="WormBaseParasite"/>
        </authorList>
    </citation>
    <scope>IDENTIFICATION</scope>
</reference>
<feature type="compositionally biased region" description="Polar residues" evidence="5">
    <location>
        <begin position="481"/>
        <end position="498"/>
    </location>
</feature>
<evidence type="ECO:0000256" key="3">
    <source>
        <dbReference type="ARBA" id="ARBA00023242"/>
    </source>
</evidence>
<dbReference type="PANTHER" id="PTHR10270:SF323">
    <property type="entry name" value="TRANSCRIPTION FACTOR SOX-14-RELATED"/>
    <property type="match status" value="1"/>
</dbReference>
<feature type="compositionally biased region" description="Low complexity" evidence="5">
    <location>
        <begin position="172"/>
        <end position="190"/>
    </location>
</feature>
<dbReference type="InterPro" id="IPR009071">
    <property type="entry name" value="HMG_box_dom"/>
</dbReference>
<dbReference type="InterPro" id="IPR050140">
    <property type="entry name" value="SRY-related_HMG-box_TF-like"/>
</dbReference>
<evidence type="ECO:0000256" key="4">
    <source>
        <dbReference type="PROSITE-ProRule" id="PRU00267"/>
    </source>
</evidence>
<proteinExistence type="predicted"/>
<dbReference type="GO" id="GO:0000122">
    <property type="term" value="P:negative regulation of transcription by RNA polymerase II"/>
    <property type="evidence" value="ECO:0007669"/>
    <property type="project" value="TreeGrafter"/>
</dbReference>
<dbReference type="SUPFAM" id="SSF47095">
    <property type="entry name" value="HMG-box"/>
    <property type="match status" value="1"/>
</dbReference>
<dbReference type="GO" id="GO:0030182">
    <property type="term" value="P:neuron differentiation"/>
    <property type="evidence" value="ECO:0007669"/>
    <property type="project" value="TreeGrafter"/>
</dbReference>
<feature type="region of interest" description="Disordered" evidence="5">
    <location>
        <begin position="481"/>
        <end position="516"/>
    </location>
</feature>
<evidence type="ECO:0000256" key="5">
    <source>
        <dbReference type="SAM" id="MobiDB-lite"/>
    </source>
</evidence>
<dbReference type="InterPro" id="IPR036910">
    <property type="entry name" value="HMG_box_dom_sf"/>
</dbReference>
<feature type="compositionally biased region" description="Low complexity" evidence="5">
    <location>
        <begin position="323"/>
        <end position="336"/>
    </location>
</feature>
<keyword evidence="2 4" id="KW-0238">DNA-binding</keyword>
<evidence type="ECO:0000259" key="6">
    <source>
        <dbReference type="PROSITE" id="PS50118"/>
    </source>
</evidence>
<dbReference type="GO" id="GO:0007420">
    <property type="term" value="P:brain development"/>
    <property type="evidence" value="ECO:0007669"/>
    <property type="project" value="TreeGrafter"/>
</dbReference>
<feature type="region of interest" description="Disordered" evidence="5">
    <location>
        <begin position="403"/>
        <end position="428"/>
    </location>
</feature>
<dbReference type="WBParaSite" id="L893_g4726.t2">
    <property type="protein sequence ID" value="L893_g4726.t2"/>
    <property type="gene ID" value="L893_g4726"/>
</dbReference>